<dbReference type="PATRIC" id="fig|284581.3.peg.1135"/>
<evidence type="ECO:0000313" key="3">
    <source>
        <dbReference type="EMBL" id="KOO43461.1"/>
    </source>
</evidence>
<feature type="transmembrane region" description="Helical" evidence="1">
    <location>
        <begin position="421"/>
        <end position="439"/>
    </location>
</feature>
<keyword evidence="1" id="KW-1133">Transmembrane helix</keyword>
<dbReference type="STRING" id="284581.AMD01_15665"/>
<keyword evidence="4" id="KW-1185">Reference proteome</keyword>
<keyword evidence="2" id="KW-0732">Signal</keyword>
<organism evidence="3 4">
    <name type="scientific">Priestia koreensis</name>
    <dbReference type="NCBI Taxonomy" id="284581"/>
    <lineage>
        <taxon>Bacteria</taxon>
        <taxon>Bacillati</taxon>
        <taxon>Bacillota</taxon>
        <taxon>Bacilli</taxon>
        <taxon>Bacillales</taxon>
        <taxon>Bacillaceae</taxon>
        <taxon>Priestia</taxon>
    </lineage>
</organism>
<accession>A0A0M0KXC2</accession>
<dbReference type="OrthoDB" id="2657432at2"/>
<sequence>MKAKKLLIPVLGASLLFPTVAGAAEQKPTVNTPAADLRATLDQLLSEHYVLAVESLTKMYDGAKDADETYKKLDQNAVDMEPAIASVYGKEGAAEFERIFRAHNEYTDDLVKATKENDAQGKAMVDKEIEQFVQEFSKFLATATEGKLPQQAAEDALRLHEQQVKAAFDDYVKGDYKGSYEAFREGFKHMYTISKVLSTAITTQMPEKFNNTKADTPAADLRSTLNSLASEHFALAVMGMQKGFESAKDYDYVTWAENANTADFKAAMKSIYGQAGADQFEKIWQTNHINAQAEIASAAAEGNKDAMMQAENKLSKTFATDFGNFLGAATENNLPAKDATAALMKHEQTVIDTFDQYMNGSYADELNTYREGYQIMFGVGQALGNAIVTQMPEKFASTNMPTQMPKTGMGGASETTNSSSMTMWMSFGALALAGVAFFAQRARKAQQ</sequence>
<feature type="chain" id="PRO_5005603021" evidence="2">
    <location>
        <begin position="24"/>
        <end position="447"/>
    </location>
</feature>
<dbReference type="EMBL" id="LILC01000021">
    <property type="protein sequence ID" value="KOO43461.1"/>
    <property type="molecule type" value="Genomic_DNA"/>
</dbReference>
<feature type="signal peptide" evidence="2">
    <location>
        <begin position="1"/>
        <end position="23"/>
    </location>
</feature>
<dbReference type="RefSeq" id="WP_053402373.1">
    <property type="nucleotide sequence ID" value="NZ_LILC01000021.1"/>
</dbReference>
<protein>
    <submittedName>
        <fullName evidence="3">Copper amine oxidase</fullName>
    </submittedName>
</protein>
<proteinExistence type="predicted"/>
<keyword evidence="1" id="KW-0472">Membrane</keyword>
<gene>
    <name evidence="3" type="ORF">AMD01_15665</name>
</gene>
<evidence type="ECO:0000256" key="1">
    <source>
        <dbReference type="SAM" id="Phobius"/>
    </source>
</evidence>
<evidence type="ECO:0000256" key="2">
    <source>
        <dbReference type="SAM" id="SignalP"/>
    </source>
</evidence>
<reference evidence="4" key="1">
    <citation type="submission" date="2015-08" db="EMBL/GenBank/DDBJ databases">
        <title>Fjat-14210 dsm16467.</title>
        <authorList>
            <person name="Liu B."/>
            <person name="Wang J."/>
            <person name="Zhu Y."/>
            <person name="Liu G."/>
            <person name="Chen Q."/>
            <person name="Chen Z."/>
            <person name="Lan J."/>
            <person name="Che J."/>
            <person name="Ge C."/>
            <person name="Shi H."/>
            <person name="Pan Z."/>
            <person name="Liu X."/>
        </authorList>
    </citation>
    <scope>NUCLEOTIDE SEQUENCE [LARGE SCALE GENOMIC DNA]</scope>
    <source>
        <strain evidence="4">DSM 16467</strain>
    </source>
</reference>
<name>A0A0M0KXC2_9BACI</name>
<dbReference type="Proteomes" id="UP000037558">
    <property type="component" value="Unassembled WGS sequence"/>
</dbReference>
<comment type="caution">
    <text evidence="3">The sequence shown here is derived from an EMBL/GenBank/DDBJ whole genome shotgun (WGS) entry which is preliminary data.</text>
</comment>
<keyword evidence="1" id="KW-0812">Transmembrane</keyword>
<dbReference type="AlphaFoldDB" id="A0A0M0KXC2"/>
<evidence type="ECO:0000313" key="4">
    <source>
        <dbReference type="Proteomes" id="UP000037558"/>
    </source>
</evidence>